<dbReference type="EMBL" id="DXBB01000021">
    <property type="protein sequence ID" value="HIZ72155.1"/>
    <property type="molecule type" value="Genomic_DNA"/>
</dbReference>
<dbReference type="SMART" id="SM00460">
    <property type="entry name" value="TGc"/>
    <property type="match status" value="1"/>
</dbReference>
<accession>A0A9D2JYB6</accession>
<dbReference type="SUPFAM" id="SSF54001">
    <property type="entry name" value="Cysteine proteinases"/>
    <property type="match status" value="1"/>
</dbReference>
<evidence type="ECO:0000313" key="3">
    <source>
        <dbReference type="Proteomes" id="UP000824102"/>
    </source>
</evidence>
<dbReference type="InterPro" id="IPR038765">
    <property type="entry name" value="Papain-like_cys_pep_sf"/>
</dbReference>
<evidence type="ECO:0000259" key="1">
    <source>
        <dbReference type="SMART" id="SM00460"/>
    </source>
</evidence>
<dbReference type="InterPro" id="IPR002931">
    <property type="entry name" value="Transglutaminase-like"/>
</dbReference>
<sequence length="306" mass="34577">MNRKDFAEVQERFYDVYCGIVFGLQVWQKGEDAVTVCRLDCPEFDELKSRYPIERAAGKGSDFVRALRLCRYLAPRLKHESMYDNHIPCNALALLDYCFERKDVGINCLNKAKILAECCLAVGIPARRVWMYPASPYDTDNHVVTEIYDRRRGGWLALDPTTGACFIGEEGEPLSLLSVRRRMAMRETVTAVLSRQSAKDISALAARNIANGTNPYYAKNMAFFVVELESAFGTGGKAAHLVPCGIDVTARELQNIRYRMQWAEKEGLGEYLSRMKEWYACAGKETPRLLSEEGYLAPPNIEKGRA</sequence>
<dbReference type="Gene3D" id="3.10.620.30">
    <property type="match status" value="1"/>
</dbReference>
<feature type="domain" description="Transglutaminase-like" evidence="1">
    <location>
        <begin position="100"/>
        <end position="162"/>
    </location>
</feature>
<reference evidence="2" key="2">
    <citation type="submission" date="2021-04" db="EMBL/GenBank/DDBJ databases">
        <authorList>
            <person name="Gilroy R."/>
        </authorList>
    </citation>
    <scope>NUCLEOTIDE SEQUENCE</scope>
    <source>
        <strain evidence="2">ChiW7-2402</strain>
    </source>
</reference>
<proteinExistence type="predicted"/>
<comment type="caution">
    <text evidence="2">The sequence shown here is derived from an EMBL/GenBank/DDBJ whole genome shotgun (WGS) entry which is preliminary data.</text>
</comment>
<organism evidence="2 3">
    <name type="scientific">Candidatus Gallimonas intestinavium</name>
    <dbReference type="NCBI Taxonomy" id="2838603"/>
    <lineage>
        <taxon>Bacteria</taxon>
        <taxon>Bacillati</taxon>
        <taxon>Bacillota</taxon>
        <taxon>Clostridia</taxon>
        <taxon>Candidatus Gallimonas</taxon>
    </lineage>
</organism>
<dbReference type="Pfam" id="PF01841">
    <property type="entry name" value="Transglut_core"/>
    <property type="match status" value="1"/>
</dbReference>
<dbReference type="AlphaFoldDB" id="A0A9D2JYB6"/>
<dbReference type="Proteomes" id="UP000824102">
    <property type="component" value="Unassembled WGS sequence"/>
</dbReference>
<protein>
    <submittedName>
        <fullName evidence="2">Transglutaminase domain-containing protein</fullName>
    </submittedName>
</protein>
<gene>
    <name evidence="2" type="ORF">H9964_01080</name>
</gene>
<reference evidence="2" key="1">
    <citation type="journal article" date="2021" name="PeerJ">
        <title>Extensive microbial diversity within the chicken gut microbiome revealed by metagenomics and culture.</title>
        <authorList>
            <person name="Gilroy R."/>
            <person name="Ravi A."/>
            <person name="Getino M."/>
            <person name="Pursley I."/>
            <person name="Horton D.L."/>
            <person name="Alikhan N.F."/>
            <person name="Baker D."/>
            <person name="Gharbi K."/>
            <person name="Hall N."/>
            <person name="Watson M."/>
            <person name="Adriaenssens E.M."/>
            <person name="Foster-Nyarko E."/>
            <person name="Jarju S."/>
            <person name="Secka A."/>
            <person name="Antonio M."/>
            <person name="Oren A."/>
            <person name="Chaudhuri R.R."/>
            <person name="La Ragione R."/>
            <person name="Hildebrand F."/>
            <person name="Pallen M.J."/>
        </authorList>
    </citation>
    <scope>NUCLEOTIDE SEQUENCE</scope>
    <source>
        <strain evidence="2">ChiW7-2402</strain>
    </source>
</reference>
<name>A0A9D2JYB6_9FIRM</name>
<evidence type="ECO:0000313" key="2">
    <source>
        <dbReference type="EMBL" id="HIZ72155.1"/>
    </source>
</evidence>